<feature type="transmembrane region" description="Helical" evidence="8">
    <location>
        <begin position="562"/>
        <end position="583"/>
    </location>
</feature>
<evidence type="ECO:0000256" key="3">
    <source>
        <dbReference type="ARBA" id="ARBA00022692"/>
    </source>
</evidence>
<proteinExistence type="predicted"/>
<keyword evidence="3 8" id="KW-0812">Transmembrane</keyword>
<dbReference type="InterPro" id="IPR017871">
    <property type="entry name" value="ABC_transporter-like_CS"/>
</dbReference>
<feature type="transmembrane region" description="Helical" evidence="8">
    <location>
        <begin position="494"/>
        <end position="512"/>
    </location>
</feature>
<feature type="domain" description="ABC transporter" evidence="9">
    <location>
        <begin position="10"/>
        <end position="245"/>
    </location>
</feature>
<organism evidence="10 11">
    <name type="scientific">Astathelohania contejeani</name>
    <dbReference type="NCBI Taxonomy" id="164912"/>
    <lineage>
        <taxon>Eukaryota</taxon>
        <taxon>Fungi</taxon>
        <taxon>Fungi incertae sedis</taxon>
        <taxon>Microsporidia</taxon>
        <taxon>Astathelohaniidae</taxon>
        <taxon>Astathelohania</taxon>
    </lineage>
</organism>
<evidence type="ECO:0000256" key="2">
    <source>
        <dbReference type="ARBA" id="ARBA00022448"/>
    </source>
</evidence>
<dbReference type="Proteomes" id="UP001516464">
    <property type="component" value="Unassembled WGS sequence"/>
</dbReference>
<dbReference type="InterPro" id="IPR003439">
    <property type="entry name" value="ABC_transporter-like_ATP-bd"/>
</dbReference>
<evidence type="ECO:0000256" key="7">
    <source>
        <dbReference type="ARBA" id="ARBA00023136"/>
    </source>
</evidence>
<dbReference type="SUPFAM" id="SSF52540">
    <property type="entry name" value="P-loop containing nucleoside triphosphate hydrolases"/>
    <property type="match status" value="1"/>
</dbReference>
<reference evidence="10 11" key="1">
    <citation type="submission" date="2019-01" db="EMBL/GenBank/DDBJ databases">
        <title>Genomes sequencing and comparative genomics of infectious freshwater microsporidia, Cucumispora dikerogammari and Thelohania contejeani.</title>
        <authorList>
            <person name="Cormier A."/>
            <person name="Giraud I."/>
            <person name="Wattier R."/>
            <person name="Teixeira M."/>
            <person name="Grandjean F."/>
            <person name="Rigaud T."/>
            <person name="Cordaux R."/>
        </authorList>
    </citation>
    <scope>NUCLEOTIDE SEQUENCE [LARGE SCALE GENOMIC DNA]</scope>
    <source>
        <strain evidence="10">T1</strain>
        <tissue evidence="10">Spores</tissue>
    </source>
</reference>
<dbReference type="InterPro" id="IPR050352">
    <property type="entry name" value="ABCG_transporters"/>
</dbReference>
<feature type="transmembrane region" description="Helical" evidence="8">
    <location>
        <begin position="462"/>
        <end position="482"/>
    </location>
</feature>
<evidence type="ECO:0000256" key="1">
    <source>
        <dbReference type="ARBA" id="ARBA00004141"/>
    </source>
</evidence>
<keyword evidence="2" id="KW-0813">Transport</keyword>
<feature type="transmembrane region" description="Helical" evidence="8">
    <location>
        <begin position="410"/>
        <end position="428"/>
    </location>
</feature>
<dbReference type="InterPro" id="IPR003593">
    <property type="entry name" value="AAA+_ATPase"/>
</dbReference>
<gene>
    <name evidence="10" type="primary">ABCG12</name>
    <name evidence="10" type="ORF">TCON_0781</name>
</gene>
<keyword evidence="11" id="KW-1185">Reference proteome</keyword>
<feature type="transmembrane region" description="Helical" evidence="8">
    <location>
        <begin position="435"/>
        <end position="456"/>
    </location>
</feature>
<evidence type="ECO:0000256" key="5">
    <source>
        <dbReference type="ARBA" id="ARBA00022840"/>
    </source>
</evidence>
<evidence type="ECO:0000313" key="11">
    <source>
        <dbReference type="Proteomes" id="UP001516464"/>
    </source>
</evidence>
<dbReference type="PANTHER" id="PTHR48041">
    <property type="entry name" value="ABC TRANSPORTER G FAMILY MEMBER 28"/>
    <property type="match status" value="1"/>
</dbReference>
<dbReference type="PANTHER" id="PTHR48041:SF139">
    <property type="entry name" value="PROTEIN SCARLET"/>
    <property type="match status" value="1"/>
</dbReference>
<keyword evidence="4" id="KW-0547">Nucleotide-binding</keyword>
<dbReference type="Gene3D" id="3.40.50.300">
    <property type="entry name" value="P-loop containing nucleotide triphosphate hydrolases"/>
    <property type="match status" value="1"/>
</dbReference>
<dbReference type="Pfam" id="PF00005">
    <property type="entry name" value="ABC_tran"/>
    <property type="match status" value="1"/>
</dbReference>
<protein>
    <submittedName>
        <fullName evidence="10">ABC transporter G family member 12</fullName>
    </submittedName>
</protein>
<comment type="caution">
    <text evidence="10">The sequence shown here is derived from an EMBL/GenBank/DDBJ whole genome shotgun (WGS) entry which is preliminary data.</text>
</comment>
<evidence type="ECO:0000313" key="10">
    <source>
        <dbReference type="EMBL" id="KAF7684028.1"/>
    </source>
</evidence>
<sequence length="594" mass="68963">MILEWNNLHVKLPNMNTNIKKEYFHVLKDISGKIRSGQLLALMGKSGSGKSTLLDILVGTISENTITQGNIFIDGKNRDDIEWYKTIAYVPQKYQFWNDLTARETIEYSYKFKNDYKTINPTKITTLIKTLDLDEVLDNKMSKLSSGERKRIMVACALICNPSIIFLDEPVSGLDTLTAQKIIVELKRQAVEYKKIIIVSIHQPSSYFFKMFDELLLLKNGEMIYSGPIKSLPDLLQSRPDYVPVNEYILTMSSNGYAELLKHTGPYKEPTQDWKNTNSSYMNYKPKLSEILILFKRRLLLKKRKPMNFFKYSLPGLSFFSFFLIISFFSICKLLGEFYTTSFEKNMIVNYFDFSMLFDVLKSPLIVISQYLISGVSNSFINEMAIIKGECAAFYYSSTSYYLSVLAYELIYNYFFVFLGFFAVKIFYSTVNSMLYIYFLFISPIILIPISLFIGTLSTSSLIISTFNSILSIIICLSDSMVRYLEKKPDIKNIYKALLWILSIFLPVRYFINIMSYCFISDITFKNESFFEYFANHPNFSGLPIKYNNLLVKYHDTVLPLYIHWIVTLITPIFFILVSTYTLNKLLKPSIRLN</sequence>
<keyword evidence="7 8" id="KW-0472">Membrane</keyword>
<evidence type="ECO:0000256" key="8">
    <source>
        <dbReference type="SAM" id="Phobius"/>
    </source>
</evidence>
<dbReference type="SMART" id="SM00382">
    <property type="entry name" value="AAA"/>
    <property type="match status" value="1"/>
</dbReference>
<accession>A0ABQ7I100</accession>
<keyword evidence="6 8" id="KW-1133">Transmembrane helix</keyword>
<dbReference type="InterPro" id="IPR027417">
    <property type="entry name" value="P-loop_NTPase"/>
</dbReference>
<keyword evidence="5" id="KW-0067">ATP-binding</keyword>
<evidence type="ECO:0000256" key="6">
    <source>
        <dbReference type="ARBA" id="ARBA00022989"/>
    </source>
</evidence>
<dbReference type="PROSITE" id="PS50893">
    <property type="entry name" value="ABC_TRANSPORTER_2"/>
    <property type="match status" value="1"/>
</dbReference>
<evidence type="ECO:0000256" key="4">
    <source>
        <dbReference type="ARBA" id="ARBA00022741"/>
    </source>
</evidence>
<name>A0ABQ7I100_9MICR</name>
<evidence type="ECO:0000259" key="9">
    <source>
        <dbReference type="PROSITE" id="PS50893"/>
    </source>
</evidence>
<feature type="transmembrane region" description="Helical" evidence="8">
    <location>
        <begin position="312"/>
        <end position="331"/>
    </location>
</feature>
<dbReference type="EMBL" id="SBIQ01000033">
    <property type="protein sequence ID" value="KAF7684028.1"/>
    <property type="molecule type" value="Genomic_DNA"/>
</dbReference>
<comment type="subcellular location">
    <subcellularLocation>
        <location evidence="1">Membrane</location>
        <topology evidence="1">Multi-pass membrane protein</topology>
    </subcellularLocation>
</comment>
<dbReference type="PROSITE" id="PS00211">
    <property type="entry name" value="ABC_TRANSPORTER_1"/>
    <property type="match status" value="1"/>
</dbReference>